<dbReference type="EMBL" id="JAAGNN010000002">
    <property type="protein sequence ID" value="KAF4092575.1"/>
    <property type="molecule type" value="Genomic_DNA"/>
</dbReference>
<protein>
    <submittedName>
        <fullName evidence="1">Uncharacterized protein</fullName>
    </submittedName>
</protein>
<comment type="caution">
    <text evidence="1">The sequence shown here is derived from an EMBL/GenBank/DDBJ whole genome shotgun (WGS) entry which is preliminary data.</text>
</comment>
<dbReference type="Proteomes" id="UP000593565">
    <property type="component" value="Unassembled WGS sequence"/>
</dbReference>
<sequence length="68" mass="6991">MEGKDGGSGQLISTICVTINHSQGTEAVLPGNILDRAGSEAGGEARSQVFQNFKQKTSHTSSVSPGSE</sequence>
<evidence type="ECO:0000313" key="2">
    <source>
        <dbReference type="Proteomes" id="UP000593565"/>
    </source>
</evidence>
<reference evidence="1 2" key="1">
    <citation type="submission" date="2020-02" db="EMBL/GenBank/DDBJ databases">
        <title>A chromosome-scale genome assembly of the black bullhead catfish (Ameiurus melas).</title>
        <authorList>
            <person name="Wen M."/>
            <person name="Zham M."/>
            <person name="Cabau C."/>
            <person name="Klopp C."/>
            <person name="Donnadieu C."/>
            <person name="Roques C."/>
            <person name="Bouchez O."/>
            <person name="Lampietro C."/>
            <person name="Jouanno E."/>
            <person name="Herpin A."/>
            <person name="Louis A."/>
            <person name="Berthelot C."/>
            <person name="Parey E."/>
            <person name="Roest-Crollius H."/>
            <person name="Braasch I."/>
            <person name="Postlethwait J."/>
            <person name="Robinson-Rechavi M."/>
            <person name="Echchiki A."/>
            <person name="Begum T."/>
            <person name="Montfort J."/>
            <person name="Schartl M."/>
            <person name="Bobe J."/>
            <person name="Guiguen Y."/>
        </authorList>
    </citation>
    <scope>NUCLEOTIDE SEQUENCE [LARGE SCALE GENOMIC DNA]</scope>
    <source>
        <strain evidence="1">M_S1</strain>
        <tissue evidence="1">Blood</tissue>
    </source>
</reference>
<proteinExistence type="predicted"/>
<dbReference type="AlphaFoldDB" id="A0A7J6BBZ1"/>
<keyword evidence="2" id="KW-1185">Reference proteome</keyword>
<organism evidence="1 2">
    <name type="scientific">Ameiurus melas</name>
    <name type="common">Black bullhead</name>
    <name type="synonym">Silurus melas</name>
    <dbReference type="NCBI Taxonomy" id="219545"/>
    <lineage>
        <taxon>Eukaryota</taxon>
        <taxon>Metazoa</taxon>
        <taxon>Chordata</taxon>
        <taxon>Craniata</taxon>
        <taxon>Vertebrata</taxon>
        <taxon>Euteleostomi</taxon>
        <taxon>Actinopterygii</taxon>
        <taxon>Neopterygii</taxon>
        <taxon>Teleostei</taxon>
        <taxon>Ostariophysi</taxon>
        <taxon>Siluriformes</taxon>
        <taxon>Ictaluridae</taxon>
        <taxon>Ameiurus</taxon>
    </lineage>
</organism>
<accession>A0A7J6BBZ1</accession>
<name>A0A7J6BBZ1_AMEME</name>
<gene>
    <name evidence="1" type="ORF">AMELA_G00022490</name>
</gene>
<evidence type="ECO:0000313" key="1">
    <source>
        <dbReference type="EMBL" id="KAF4092575.1"/>
    </source>
</evidence>